<proteinExistence type="predicted"/>
<dbReference type="PANTHER" id="PTHR31558:SF3">
    <property type="entry name" value="CW14 PROTEIN"/>
    <property type="match status" value="1"/>
</dbReference>
<accession>A0A061R6X3</accession>
<dbReference type="InterPro" id="IPR009769">
    <property type="entry name" value="EDR2_C"/>
</dbReference>
<feature type="domain" description="Protein ENHANCED DISEASE RESISTANCE 2 C-terminal" evidence="2">
    <location>
        <begin position="234"/>
        <end position="479"/>
    </location>
</feature>
<feature type="region of interest" description="Disordered" evidence="1">
    <location>
        <begin position="84"/>
        <end position="170"/>
    </location>
</feature>
<dbReference type="PANTHER" id="PTHR31558">
    <property type="entry name" value="CW14 PROTEIN"/>
    <property type="match status" value="1"/>
</dbReference>
<name>A0A061R6X3_9CHLO</name>
<evidence type="ECO:0000256" key="1">
    <source>
        <dbReference type="SAM" id="MobiDB-lite"/>
    </source>
</evidence>
<organism evidence="3">
    <name type="scientific">Tetraselmis sp. GSL018</name>
    <dbReference type="NCBI Taxonomy" id="582737"/>
    <lineage>
        <taxon>Eukaryota</taxon>
        <taxon>Viridiplantae</taxon>
        <taxon>Chlorophyta</taxon>
        <taxon>core chlorophytes</taxon>
        <taxon>Chlorodendrophyceae</taxon>
        <taxon>Chlorodendrales</taxon>
        <taxon>Chlorodendraceae</taxon>
        <taxon>Tetraselmis</taxon>
    </lineage>
</organism>
<feature type="compositionally biased region" description="Basic and acidic residues" evidence="1">
    <location>
        <begin position="139"/>
        <end position="151"/>
    </location>
</feature>
<sequence length="493" mass="55121">MFSCFCLNKKKHKGQLESETVYRRKPWGTQGAKVLQSSVGGQAAEFCKASISSVGSARHRSDEYFDAQEDFPCDLSSAGSWELQDRGGCAPWPGAETADQADGQLPAPAAAEAPPPQQPVPAPGSPDQQVSPALPKLLRRWEPRDAREEPASMRGSFRISRRSADTDGEVPDDSVAKVVLQTRPISRCLPIELEEVDVKYLRTVQPPAGSSGIQRRNVEQLGLPDEKWSGRCLWEQADGTTFLVRSQNYMRTRTKCRSACEVYRTVAMDVYSIDLKAHHIARKVTLPEARPSVVANARRLGLPPLLILNFMVPSYPAKIFGPFDGKGFCMTYYLELPEAWDPATHSTPQAFQLMQRFFCDGGVEGDGSATRDRFKLIPRLVNLENLVEKGVFSSTEKRLINSYKEKPLLTRPQHAFFRGEHYLEIDLDVHCYAYVARRALASFLPRMGEVVFELGFVIQGDTTQELPEQILACIRNYRLDLTNPKPLPTRGES</sequence>
<dbReference type="Pfam" id="PF07059">
    <property type="entry name" value="EDR2_C"/>
    <property type="match status" value="1"/>
</dbReference>
<dbReference type="EMBL" id="GBEZ01020210">
    <property type="protein sequence ID" value="JAC66435.1"/>
    <property type="molecule type" value="Transcribed_RNA"/>
</dbReference>
<feature type="compositionally biased region" description="Low complexity" evidence="1">
    <location>
        <begin position="98"/>
        <end position="112"/>
    </location>
</feature>
<dbReference type="AlphaFoldDB" id="A0A061R6X3"/>
<protein>
    <recommendedName>
        <fullName evidence="2">Protein ENHANCED DISEASE RESISTANCE 2 C-terminal domain-containing protein</fullName>
    </recommendedName>
</protein>
<feature type="compositionally biased region" description="Pro residues" evidence="1">
    <location>
        <begin position="113"/>
        <end position="124"/>
    </location>
</feature>
<evidence type="ECO:0000259" key="2">
    <source>
        <dbReference type="Pfam" id="PF07059"/>
    </source>
</evidence>
<gene>
    <name evidence="3" type="ORF">TSPGSL018_13649</name>
</gene>
<evidence type="ECO:0000313" key="3">
    <source>
        <dbReference type="EMBL" id="JAC66435.1"/>
    </source>
</evidence>
<reference evidence="3" key="1">
    <citation type="submission" date="2014-05" db="EMBL/GenBank/DDBJ databases">
        <title>The transcriptome of the halophilic microalga Tetraselmis sp. GSL018 isolated from the Great Salt Lake, Utah.</title>
        <authorList>
            <person name="Jinkerson R.E."/>
            <person name="D'Adamo S."/>
            <person name="Posewitz M.C."/>
        </authorList>
    </citation>
    <scope>NUCLEOTIDE SEQUENCE</scope>
    <source>
        <strain evidence="3">GSL018</strain>
    </source>
</reference>